<name>A0A2X2IYM7_SPHMU</name>
<evidence type="ECO:0000256" key="1">
    <source>
        <dbReference type="SAM" id="Phobius"/>
    </source>
</evidence>
<dbReference type="EMBL" id="UAUU01000002">
    <property type="protein sequence ID" value="SPZ84393.1"/>
    <property type="molecule type" value="Genomic_DNA"/>
</dbReference>
<gene>
    <name evidence="2" type="ORF">NCTC11343_00933</name>
    <name evidence="3" type="ORF">SPHINGO8BC_50304</name>
</gene>
<evidence type="ECO:0000313" key="5">
    <source>
        <dbReference type="Proteomes" id="UP000432350"/>
    </source>
</evidence>
<dbReference type="GeneID" id="88828925"/>
<protein>
    <submittedName>
        <fullName evidence="2">Uncharacterized protein</fullName>
    </submittedName>
</protein>
<reference evidence="2 4" key="1">
    <citation type="submission" date="2018-06" db="EMBL/GenBank/DDBJ databases">
        <authorList>
            <consortium name="Pathogen Informatics"/>
            <person name="Doyle S."/>
        </authorList>
    </citation>
    <scope>NUCLEOTIDE SEQUENCE [LARGE SCALE GENOMIC DNA]</scope>
    <source>
        <strain evidence="2 4">NCTC11343</strain>
    </source>
</reference>
<sequence length="110" mass="12529">MKITAKNHTISKIIAKTLLRLFIILLAFASYPLFLGQEAKSKLNQISLAFTNKIALIAPILLFCFIIGLMIAVLKHKYNRIDLNWLFSLATIFGILYLILLYSRIYPTIA</sequence>
<feature type="transmembrane region" description="Helical" evidence="1">
    <location>
        <begin position="54"/>
        <end position="74"/>
    </location>
</feature>
<accession>A0A654BQK6</accession>
<evidence type="ECO:0000313" key="4">
    <source>
        <dbReference type="Proteomes" id="UP000251241"/>
    </source>
</evidence>
<feature type="transmembrane region" description="Helical" evidence="1">
    <location>
        <begin position="18"/>
        <end position="34"/>
    </location>
</feature>
<keyword evidence="1" id="KW-0812">Transmembrane</keyword>
<proteinExistence type="predicted"/>
<organism evidence="2 4">
    <name type="scientific">Sphingobacterium multivorum</name>
    <dbReference type="NCBI Taxonomy" id="28454"/>
    <lineage>
        <taxon>Bacteria</taxon>
        <taxon>Pseudomonadati</taxon>
        <taxon>Bacteroidota</taxon>
        <taxon>Sphingobacteriia</taxon>
        <taxon>Sphingobacteriales</taxon>
        <taxon>Sphingobacteriaceae</taxon>
        <taxon>Sphingobacterium</taxon>
    </lineage>
</organism>
<dbReference type="RefSeq" id="WP_046674904.1">
    <property type="nucleotide sequence ID" value="NZ_CP068086.1"/>
</dbReference>
<evidence type="ECO:0000313" key="2">
    <source>
        <dbReference type="EMBL" id="SPZ84393.1"/>
    </source>
</evidence>
<evidence type="ECO:0000313" key="3">
    <source>
        <dbReference type="EMBL" id="VXC82909.1"/>
    </source>
</evidence>
<keyword evidence="1" id="KW-0472">Membrane</keyword>
<dbReference type="AlphaFoldDB" id="A0A2X2IYM7"/>
<accession>A0A2X2IYM7</accession>
<feature type="transmembrane region" description="Helical" evidence="1">
    <location>
        <begin position="86"/>
        <end position="105"/>
    </location>
</feature>
<keyword evidence="1" id="KW-1133">Transmembrane helix</keyword>
<dbReference type="Proteomes" id="UP000251241">
    <property type="component" value="Unassembled WGS sequence"/>
</dbReference>
<reference evidence="3 5" key="2">
    <citation type="submission" date="2019-10" db="EMBL/GenBank/DDBJ databases">
        <authorList>
            <person name="Karimi E."/>
        </authorList>
    </citation>
    <scope>NUCLEOTIDE SEQUENCE [LARGE SCALE GENOMIC DNA]</scope>
    <source>
        <strain evidence="3">Sphingobacterium sp. 8BC</strain>
    </source>
</reference>
<dbReference type="Proteomes" id="UP000432350">
    <property type="component" value="Unassembled WGS sequence"/>
</dbReference>
<dbReference type="EMBL" id="CABWMV010000024">
    <property type="protein sequence ID" value="VXC82909.1"/>
    <property type="molecule type" value="Genomic_DNA"/>
</dbReference>